<protein>
    <submittedName>
        <fullName evidence="2">Uncharacterized protein</fullName>
    </submittedName>
</protein>
<feature type="chain" id="PRO_5012322736" evidence="1">
    <location>
        <begin position="23"/>
        <end position="240"/>
    </location>
</feature>
<sequence>MRKLILLISALFSAGTMSNAYAENKTPDCDSLNIMLMSMQEELDINANWRTAGSSPQKFKTVSVGDSSKSADPSFDINCPNLKASYDGKVLKMKADSYKGITDHLYKQLNRGVDLYNYRWYSDPKIKTDFKVDKYSFDLERLLLTDGYIKMPEGSSISNKQSFIPTTAVISYRVNGGALKPLLVNKSVTKYSSDFKTAKTIDIYHKNSDMSRRGFGVERIFIDKENGVLEIYKEHVFPPK</sequence>
<keyword evidence="3" id="KW-1185">Reference proteome</keyword>
<gene>
    <name evidence="2" type="ORF">A1019T_00716</name>
</gene>
<proteinExistence type="predicted"/>
<dbReference type="EMBL" id="FUGD01000060">
    <property type="protein sequence ID" value="SJM36752.1"/>
    <property type="molecule type" value="Genomic_DNA"/>
</dbReference>
<feature type="signal peptide" evidence="1">
    <location>
        <begin position="1"/>
        <end position="22"/>
    </location>
</feature>
<evidence type="ECO:0000313" key="2">
    <source>
        <dbReference type="EMBL" id="SJM36752.1"/>
    </source>
</evidence>
<evidence type="ECO:0000313" key="3">
    <source>
        <dbReference type="Proteomes" id="UP000188169"/>
    </source>
</evidence>
<keyword evidence="1" id="KW-0732">Signal</keyword>
<accession>A0A1R4EE43</accession>
<dbReference type="OrthoDB" id="6655787at2"/>
<dbReference type="RefSeq" id="WP_077448150.1">
    <property type="nucleotide sequence ID" value="NZ_FUGD01000060.1"/>
</dbReference>
<name>A0A1R4EE43_9GAMM</name>
<evidence type="ECO:0000256" key="1">
    <source>
        <dbReference type="SAM" id="SignalP"/>
    </source>
</evidence>
<dbReference type="Proteomes" id="UP000188169">
    <property type="component" value="Unassembled WGS sequence"/>
</dbReference>
<dbReference type="AlphaFoldDB" id="A0A1R4EE43"/>
<organism evidence="2 3">
    <name type="scientific">Psychrobacter pasteurii</name>
    <dbReference type="NCBI Taxonomy" id="1945520"/>
    <lineage>
        <taxon>Bacteria</taxon>
        <taxon>Pseudomonadati</taxon>
        <taxon>Pseudomonadota</taxon>
        <taxon>Gammaproteobacteria</taxon>
        <taxon>Moraxellales</taxon>
        <taxon>Moraxellaceae</taxon>
        <taxon>Psychrobacter</taxon>
    </lineage>
</organism>
<reference evidence="3" key="1">
    <citation type="submission" date="2017-02" db="EMBL/GenBank/DDBJ databases">
        <authorList>
            <person name="Mornico D."/>
        </authorList>
    </citation>
    <scope>NUCLEOTIDE SEQUENCE [LARGE SCALE GENOMIC DNA]</scope>
</reference>